<dbReference type="CDD" id="cd06782">
    <property type="entry name" value="cpPDZ_CPP-like"/>
    <property type="match status" value="1"/>
</dbReference>
<dbReference type="Gene3D" id="3.30.750.44">
    <property type="match status" value="1"/>
</dbReference>
<accession>A0AAW5KFR7</accession>
<dbReference type="SUPFAM" id="SSF47090">
    <property type="entry name" value="PGBD-like"/>
    <property type="match status" value="1"/>
</dbReference>
<dbReference type="NCBIfam" id="TIGR00225">
    <property type="entry name" value="prc"/>
    <property type="match status" value="1"/>
</dbReference>
<dbReference type="Gene3D" id="2.30.42.10">
    <property type="match status" value="1"/>
</dbReference>
<dbReference type="GO" id="GO:0007165">
    <property type="term" value="P:signal transduction"/>
    <property type="evidence" value="ECO:0007669"/>
    <property type="project" value="TreeGrafter"/>
</dbReference>
<dbReference type="Pfam" id="PF03572">
    <property type="entry name" value="Peptidase_S41"/>
    <property type="match status" value="1"/>
</dbReference>
<dbReference type="InterPro" id="IPR002477">
    <property type="entry name" value="Peptidoglycan-bd-like"/>
</dbReference>
<dbReference type="Gene3D" id="3.90.226.10">
    <property type="entry name" value="2-enoyl-CoA Hydratase, Chain A, domain 1"/>
    <property type="match status" value="1"/>
</dbReference>
<organism evidence="8 9">
    <name type="scientific">Bittarella massiliensis</name>
    <name type="common">ex Durand et al. 2017</name>
    <dbReference type="NCBI Taxonomy" id="1720313"/>
    <lineage>
        <taxon>Bacteria</taxon>
        <taxon>Bacillati</taxon>
        <taxon>Bacillota</taxon>
        <taxon>Clostridia</taxon>
        <taxon>Eubacteriales</taxon>
        <taxon>Oscillospiraceae</taxon>
        <taxon>Bittarella (ex Durand et al. 2017)</taxon>
    </lineage>
</organism>
<protein>
    <submittedName>
        <fullName evidence="8">S41 family peptidase</fullName>
    </submittedName>
</protein>
<dbReference type="PROSITE" id="PS50106">
    <property type="entry name" value="PDZ"/>
    <property type="match status" value="1"/>
</dbReference>
<dbReference type="SMART" id="SM00245">
    <property type="entry name" value="TSPc"/>
    <property type="match status" value="1"/>
</dbReference>
<evidence type="ECO:0000313" key="9">
    <source>
        <dbReference type="Proteomes" id="UP001205063"/>
    </source>
</evidence>
<keyword evidence="2 5" id="KW-0645">Protease</keyword>
<reference evidence="8" key="1">
    <citation type="submission" date="2022-06" db="EMBL/GenBank/DDBJ databases">
        <title>Isolation of gut microbiota from human fecal samples.</title>
        <authorList>
            <person name="Pamer E.G."/>
            <person name="Barat B."/>
            <person name="Waligurski E."/>
            <person name="Medina S."/>
            <person name="Paddock L."/>
            <person name="Mostad J."/>
        </authorList>
    </citation>
    <scope>NUCLEOTIDE SEQUENCE</scope>
    <source>
        <strain evidence="8">DFI.7.96</strain>
    </source>
</reference>
<dbReference type="InterPro" id="IPR036034">
    <property type="entry name" value="PDZ_sf"/>
</dbReference>
<keyword evidence="3 5" id="KW-0378">Hydrolase</keyword>
<dbReference type="InterPro" id="IPR036366">
    <property type="entry name" value="PGBDSf"/>
</dbReference>
<evidence type="ECO:0000259" key="7">
    <source>
        <dbReference type="PROSITE" id="PS50106"/>
    </source>
</evidence>
<dbReference type="SUPFAM" id="SSF50156">
    <property type="entry name" value="PDZ domain-like"/>
    <property type="match status" value="1"/>
</dbReference>
<dbReference type="InterPro" id="IPR005151">
    <property type="entry name" value="Tail-specific_protease"/>
</dbReference>
<dbReference type="GO" id="GO:0008236">
    <property type="term" value="F:serine-type peptidase activity"/>
    <property type="evidence" value="ECO:0007669"/>
    <property type="project" value="UniProtKB-KW"/>
</dbReference>
<keyword evidence="4 5" id="KW-0720">Serine protease</keyword>
<comment type="similarity">
    <text evidence="1 5">Belongs to the peptidase S41A family.</text>
</comment>
<dbReference type="Pfam" id="PF17820">
    <property type="entry name" value="PDZ_6"/>
    <property type="match status" value="1"/>
</dbReference>
<dbReference type="GO" id="GO:0004175">
    <property type="term" value="F:endopeptidase activity"/>
    <property type="evidence" value="ECO:0007669"/>
    <property type="project" value="TreeGrafter"/>
</dbReference>
<dbReference type="EMBL" id="JANGAB010000003">
    <property type="protein sequence ID" value="MCQ4949539.1"/>
    <property type="molecule type" value="Genomic_DNA"/>
</dbReference>
<proteinExistence type="inferred from homology"/>
<feature type="region of interest" description="Disordered" evidence="6">
    <location>
        <begin position="376"/>
        <end position="402"/>
    </location>
</feature>
<dbReference type="GO" id="GO:0030288">
    <property type="term" value="C:outer membrane-bounded periplasmic space"/>
    <property type="evidence" value="ECO:0007669"/>
    <property type="project" value="TreeGrafter"/>
</dbReference>
<dbReference type="PANTHER" id="PTHR32060">
    <property type="entry name" value="TAIL-SPECIFIC PROTEASE"/>
    <property type="match status" value="1"/>
</dbReference>
<dbReference type="InterPro" id="IPR041489">
    <property type="entry name" value="PDZ_6"/>
</dbReference>
<evidence type="ECO:0000256" key="1">
    <source>
        <dbReference type="ARBA" id="ARBA00009179"/>
    </source>
</evidence>
<evidence type="ECO:0000256" key="3">
    <source>
        <dbReference type="ARBA" id="ARBA00022801"/>
    </source>
</evidence>
<dbReference type="InterPro" id="IPR029045">
    <property type="entry name" value="ClpP/crotonase-like_dom_sf"/>
</dbReference>
<dbReference type="CDD" id="cd07560">
    <property type="entry name" value="Peptidase_S41_CPP"/>
    <property type="match status" value="1"/>
</dbReference>
<dbReference type="SMART" id="SM00228">
    <property type="entry name" value="PDZ"/>
    <property type="match status" value="1"/>
</dbReference>
<dbReference type="InterPro" id="IPR001478">
    <property type="entry name" value="PDZ"/>
</dbReference>
<evidence type="ECO:0000256" key="5">
    <source>
        <dbReference type="RuleBase" id="RU004404"/>
    </source>
</evidence>
<evidence type="ECO:0000256" key="6">
    <source>
        <dbReference type="SAM" id="MobiDB-lite"/>
    </source>
</evidence>
<sequence>MFSLSPRGPQPRRLGRSPGRWKRVVALALALLLAFGGGAALEGALGLCSPFGAQGYRKLTASYRALRDRWYFGGEVEDLSGRLTDQALAGMAQSELDSHTGYLPPALRTQSEKSLAGASVGIGVVYQQADGGFLVVQVVDGSPAAEAGILPGDLLVAVNGVPFSQLEDPAAEIAGEEGTAVRVTAARNGVETEYALERRTVDNSASGRVVDGVGVLTIRSFTSTLGARAGEVLTQLQEAGCTELVIDLRGNGGGYVDAAVEVASYFLPEGAVVYKEENKAGKVREITADRETERRSFERIAVLVDGDTASASEILTAALKEQLGATVVGTATYGKGTVQSTLLFGDGSGLKYTRYRWLTPGGGWVNGQGITPDLEVSQPGALETPAPQMAEGETTSPDQVGETAGPVQTYLAFLGYPVARQDGYYAPGSAAAVRAFRADAGLPEGEAIDRDLCRALTQAVTLKWYTQQSELDVQLERAVEAVRG</sequence>
<gene>
    <name evidence="8" type="ORF">NE646_07645</name>
</gene>
<dbReference type="Proteomes" id="UP001205063">
    <property type="component" value="Unassembled WGS sequence"/>
</dbReference>
<dbReference type="GO" id="GO:0006508">
    <property type="term" value="P:proteolysis"/>
    <property type="evidence" value="ECO:0007669"/>
    <property type="project" value="UniProtKB-KW"/>
</dbReference>
<feature type="domain" description="PDZ" evidence="7">
    <location>
        <begin position="108"/>
        <end position="189"/>
    </location>
</feature>
<dbReference type="SUPFAM" id="SSF52096">
    <property type="entry name" value="ClpP/crotonase"/>
    <property type="match status" value="1"/>
</dbReference>
<evidence type="ECO:0000256" key="4">
    <source>
        <dbReference type="ARBA" id="ARBA00022825"/>
    </source>
</evidence>
<evidence type="ECO:0000256" key="2">
    <source>
        <dbReference type="ARBA" id="ARBA00022670"/>
    </source>
</evidence>
<evidence type="ECO:0000313" key="8">
    <source>
        <dbReference type="EMBL" id="MCQ4949539.1"/>
    </source>
</evidence>
<dbReference type="AlphaFoldDB" id="A0AAW5KFR7"/>
<dbReference type="Gene3D" id="1.10.101.10">
    <property type="entry name" value="PGBD-like superfamily/PGBD"/>
    <property type="match status" value="1"/>
</dbReference>
<dbReference type="InterPro" id="IPR036365">
    <property type="entry name" value="PGBD-like_sf"/>
</dbReference>
<dbReference type="RefSeq" id="WP_256136087.1">
    <property type="nucleotide sequence ID" value="NZ_JANGAB010000003.1"/>
</dbReference>
<dbReference type="Pfam" id="PF01471">
    <property type="entry name" value="PG_binding_1"/>
    <property type="match status" value="1"/>
</dbReference>
<dbReference type="InterPro" id="IPR004447">
    <property type="entry name" value="Peptidase_S41A"/>
</dbReference>
<dbReference type="PANTHER" id="PTHR32060:SF30">
    <property type="entry name" value="CARBOXY-TERMINAL PROCESSING PROTEASE CTPA"/>
    <property type="match status" value="1"/>
</dbReference>
<name>A0AAW5KFR7_9FIRM</name>
<comment type="caution">
    <text evidence="8">The sequence shown here is derived from an EMBL/GenBank/DDBJ whole genome shotgun (WGS) entry which is preliminary data.</text>
</comment>